<organism evidence="1 2">
    <name type="scientific">Xylella fastidiosa (strain 9a5c)</name>
    <dbReference type="NCBI Taxonomy" id="160492"/>
    <lineage>
        <taxon>Bacteria</taxon>
        <taxon>Pseudomonadati</taxon>
        <taxon>Pseudomonadota</taxon>
        <taxon>Gammaproteobacteria</taxon>
        <taxon>Lysobacterales</taxon>
        <taxon>Lysobacteraceae</taxon>
        <taxon>Xylella</taxon>
    </lineage>
</organism>
<name>Q9PGQ6_XYLFA</name>
<gene>
    <name evidence="1" type="ordered locus">XF_0242</name>
</gene>
<reference evidence="1 2" key="1">
    <citation type="journal article" date="2000" name="Nature">
        <title>The genome sequence of the plant pathogen Xylella fastidiosa.</title>
        <authorList>
            <person name="Simpson A.J."/>
            <person name="Reinach F.C."/>
            <person name="Arruda P."/>
            <person name="Abreu F.A."/>
            <person name="Acencio M."/>
            <person name="Alvarenga R."/>
            <person name="Alves L.M."/>
            <person name="Araya J.E."/>
            <person name="Baia G.S."/>
            <person name="Baptista C.S."/>
            <person name="Barros M.H."/>
            <person name="Bonaccorsi E.D."/>
            <person name="Bordin S."/>
            <person name="Bove J.M."/>
            <person name="Briones M.R."/>
            <person name="Bueno M.R."/>
            <person name="Camargo A.A."/>
            <person name="Camargo L.E."/>
            <person name="Carraro D.M."/>
            <person name="Carrer H."/>
            <person name="Colauto N.B."/>
            <person name="Colombo C."/>
            <person name="Costa F.F."/>
            <person name="Costa M.C."/>
            <person name="Costa-Neto C.M."/>
            <person name="Coutinho L.L."/>
            <person name="Cristofani M."/>
            <person name="Dias-Neto E."/>
            <person name="Docena C."/>
            <person name="El-Dorry H."/>
            <person name="Facincani A.P."/>
            <person name="Ferreira A.J."/>
            <person name="Ferreira V.C."/>
            <person name="Ferro J.A."/>
            <person name="Fraga J.S."/>
            <person name="Franca S.C."/>
            <person name="Franco M.C."/>
            <person name="Frohme M."/>
            <person name="Furlan L.R."/>
            <person name="Garnier M."/>
            <person name="Goldman G.H."/>
            <person name="Goldman M.H."/>
            <person name="Gomes S.L."/>
            <person name="Gruber A."/>
            <person name="Ho P.L."/>
            <person name="Hoheisel J.D."/>
            <person name="Junqueira M.L."/>
            <person name="Kemper E.L."/>
            <person name="Kitajima J.P."/>
            <person name="Krieger J.E."/>
            <person name="Kuramae E.E."/>
            <person name="Laigret F."/>
            <person name="Lambais M.R."/>
            <person name="Leite L.C."/>
            <person name="Lemos E.G."/>
            <person name="Lemos M.V."/>
            <person name="Lopes S.A."/>
            <person name="Lopes C.R."/>
            <person name="Machado J.A."/>
            <person name="Machado M.A."/>
            <person name="Madeira A.M."/>
            <person name="Madeira H.M."/>
            <person name="Marino C.L."/>
            <person name="Marques M.V."/>
            <person name="Martins E.A."/>
            <person name="Martins E.M."/>
            <person name="Matsukuma A.Y."/>
            <person name="Menck C.F."/>
            <person name="Miracca E.C."/>
            <person name="Miyaki C.Y."/>
            <person name="Monteriro-Vitorello C.B."/>
            <person name="Moon D.H."/>
            <person name="Nagai M.A."/>
            <person name="Nascimento A.L."/>
            <person name="Netto L.E."/>
            <person name="Nhani A.Jr."/>
            <person name="Nobrega F.G."/>
            <person name="Nunes L.R."/>
            <person name="Oliveira M.A."/>
            <person name="de Oliveira M.C."/>
            <person name="de Oliveira R.C."/>
            <person name="Palmieri D.A."/>
            <person name="Paris A."/>
            <person name="Peixoto B.R."/>
            <person name="Pereira G.A."/>
            <person name="Pereira H.A.Jr."/>
            <person name="Pesquero J.B."/>
            <person name="Quaggio R.B."/>
            <person name="Roberto P.G."/>
            <person name="Rodrigues V."/>
            <person name="de M Rosa A.J."/>
            <person name="de Rosa V.E.Jr."/>
            <person name="de Sa R.G."/>
            <person name="Santelli R.V."/>
            <person name="Sawasaki H.E."/>
            <person name="da Silva A.C."/>
            <person name="da Silva A.M."/>
            <person name="da Silva F.R."/>
            <person name="da Silva W.A.Jr."/>
            <person name="da Silveira J.F."/>
            <person name="Silvestri M.L."/>
            <person name="Siqueira W.J."/>
            <person name="de Souza A.A."/>
            <person name="de Souza A.P."/>
            <person name="Terenzi M.F."/>
            <person name="Truffi D."/>
            <person name="Tsai S.M."/>
            <person name="Tsuhako M.H."/>
            <person name="Vallada H."/>
            <person name="Van Sluys M.A."/>
            <person name="Verjovski-Almeida S."/>
            <person name="Vettore A.L."/>
            <person name="Zago M.A."/>
            <person name="Zatz M."/>
            <person name="Meidanis J."/>
            <person name="Setubal J.C."/>
        </authorList>
    </citation>
    <scope>NUCLEOTIDE SEQUENCE [LARGE SCALE GENOMIC DNA]</scope>
    <source>
        <strain evidence="1 2">9a5c</strain>
    </source>
</reference>
<accession>Q9PGQ6</accession>
<dbReference type="PIR" id="E82829">
    <property type="entry name" value="E82829"/>
</dbReference>
<dbReference type="KEGG" id="xfa:XF_0242"/>
<evidence type="ECO:0000313" key="1">
    <source>
        <dbReference type="EMBL" id="AAF83055.1"/>
    </source>
</evidence>
<dbReference type="AlphaFoldDB" id="Q9PGQ6"/>
<sequence>MAKQAVIFGRRLNQTMPAIQEKTAHLTPSQLRLLISLKSVDDSALFITAMICLRETSAVIMGADEVDKELHQRH</sequence>
<proteinExistence type="predicted"/>
<protein>
    <submittedName>
        <fullName evidence="1">Uncharacterized protein</fullName>
    </submittedName>
</protein>
<dbReference type="EMBL" id="AE003849">
    <property type="protein sequence ID" value="AAF83055.1"/>
    <property type="molecule type" value="Genomic_DNA"/>
</dbReference>
<evidence type="ECO:0000313" key="2">
    <source>
        <dbReference type="Proteomes" id="UP000000812"/>
    </source>
</evidence>
<dbReference type="HOGENOM" id="CLU_2687014_0_0_6"/>
<dbReference type="Proteomes" id="UP000000812">
    <property type="component" value="Chromosome"/>
</dbReference>